<dbReference type="Gene3D" id="1.10.3680.10">
    <property type="entry name" value="TerB-like"/>
    <property type="match status" value="1"/>
</dbReference>
<reference evidence="1" key="1">
    <citation type="journal article" date="2023" name="Comput. Struct. Biotechnol. J.">
        <title>Discovery of a novel marine Bacteroidetes with a rich repertoire of carbohydrate-active enzymes.</title>
        <authorList>
            <person name="Chen B."/>
            <person name="Liu G."/>
            <person name="Chen Q."/>
            <person name="Wang H."/>
            <person name="Liu L."/>
            <person name="Tang K."/>
        </authorList>
    </citation>
    <scope>NUCLEOTIDE SEQUENCE</scope>
    <source>
        <strain evidence="1">TK19036</strain>
    </source>
</reference>
<name>A0AA49GTL0_9BACT</name>
<proteinExistence type="predicted"/>
<evidence type="ECO:0000313" key="1">
    <source>
        <dbReference type="EMBL" id="WKN39663.1"/>
    </source>
</evidence>
<dbReference type="EMBL" id="CP120682">
    <property type="protein sequence ID" value="WKN39663.1"/>
    <property type="molecule type" value="Genomic_DNA"/>
</dbReference>
<dbReference type="AlphaFoldDB" id="A0AA49GTL0"/>
<gene>
    <name evidence="1" type="ORF">K4G66_13270</name>
</gene>
<reference evidence="1" key="2">
    <citation type="journal article" date="2024" name="Antonie Van Leeuwenhoek">
        <title>Roseihalotalea indica gen. nov., sp. nov., a halophilic Bacteroidetes from mesopelagic Southwest Indian Ocean with higher carbohydrate metabolic potential.</title>
        <authorList>
            <person name="Chen B."/>
            <person name="Zhang M."/>
            <person name="Lin D."/>
            <person name="Ye J."/>
            <person name="Tang K."/>
        </authorList>
    </citation>
    <scope>NUCLEOTIDE SEQUENCE</scope>
    <source>
        <strain evidence="1">TK19036</strain>
    </source>
</reference>
<protein>
    <recommendedName>
        <fullName evidence="2">TerB family tellurite resistance protein</fullName>
    </recommendedName>
</protein>
<evidence type="ECO:0008006" key="2">
    <source>
        <dbReference type="Google" id="ProtNLM"/>
    </source>
</evidence>
<sequence length="120" mass="13802">MTNRKVKLEHFVNLVAVAAADGYLNAREREFLADRAEETGLKADEYESIVKDADKLQHVVPLNQFQPEDQLMDAIFMSIVDGEIAEQEYQLCVNMACKLGFERSDVEETISEIKLIWQHR</sequence>
<accession>A0AA49GTL0</accession>
<dbReference type="SUPFAM" id="SSF158682">
    <property type="entry name" value="TerB-like"/>
    <property type="match status" value="1"/>
</dbReference>
<dbReference type="InterPro" id="IPR029024">
    <property type="entry name" value="TerB-like"/>
</dbReference>
<organism evidence="1">
    <name type="scientific">Roseihalotalea indica</name>
    <dbReference type="NCBI Taxonomy" id="2867963"/>
    <lineage>
        <taxon>Bacteria</taxon>
        <taxon>Pseudomonadati</taxon>
        <taxon>Bacteroidota</taxon>
        <taxon>Cytophagia</taxon>
        <taxon>Cytophagales</taxon>
        <taxon>Catalimonadaceae</taxon>
        <taxon>Roseihalotalea</taxon>
    </lineage>
</organism>